<accession>A0ACC1NG50</accession>
<dbReference type="EMBL" id="JANJQO010000438">
    <property type="protein sequence ID" value="KAJ2977783.1"/>
    <property type="molecule type" value="Genomic_DNA"/>
</dbReference>
<comment type="caution">
    <text evidence="1">The sequence shown here is derived from an EMBL/GenBank/DDBJ whole genome shotgun (WGS) entry which is preliminary data.</text>
</comment>
<name>A0ACC1NG50_9HYPO</name>
<evidence type="ECO:0000313" key="2">
    <source>
        <dbReference type="Proteomes" id="UP001143910"/>
    </source>
</evidence>
<gene>
    <name evidence="1" type="ORF">NQ176_g4176</name>
</gene>
<dbReference type="Proteomes" id="UP001143910">
    <property type="component" value="Unassembled WGS sequence"/>
</dbReference>
<organism evidence="1 2">
    <name type="scientific">Zarea fungicola</name>
    <dbReference type="NCBI Taxonomy" id="93591"/>
    <lineage>
        <taxon>Eukaryota</taxon>
        <taxon>Fungi</taxon>
        <taxon>Dikarya</taxon>
        <taxon>Ascomycota</taxon>
        <taxon>Pezizomycotina</taxon>
        <taxon>Sordariomycetes</taxon>
        <taxon>Hypocreomycetidae</taxon>
        <taxon>Hypocreales</taxon>
        <taxon>Cordycipitaceae</taxon>
        <taxon>Zarea</taxon>
    </lineage>
</organism>
<keyword evidence="2" id="KW-1185">Reference proteome</keyword>
<evidence type="ECO:0000313" key="1">
    <source>
        <dbReference type="EMBL" id="KAJ2977783.1"/>
    </source>
</evidence>
<protein>
    <submittedName>
        <fullName evidence="1">Uncharacterized protein</fullName>
    </submittedName>
</protein>
<proteinExistence type="predicted"/>
<sequence>MELVKLQIRRLEIWSNENKERGSGPYIRMWALSLRRREQSRLKNSGASVVDESSTMAIPLWLIQRVAAGYSAEKILSIAERLHKEIKEGHLTQVPEIEFLPDIIGRRVKANRRHGHSGSAYQPVSPSRKRARVMIPPSEDRRRSNFQYRSSPPPAKHYREAQQYHQQRQGSHPWDGSSLLYPPGSDSHYAPYSRRHQIFPPISTLLDDRFSRGVAEYHEHPQSCGRLISGDSYHSGVPLQAIPESRFATYLASRGSHPNHHPQAWTPSGLTSSTEDIHSPINKGIRISNEEETAGYKPPISNTPPTADDTWRGQVLDHYKLPVFDSLKISHREHSPALNSYPPPPPLPGLKRSHDALYGKEFCATHILESQHPNEHSRVSVFESQSYAYSGRYIAKPMSPSTSQHNNERYSNMGVMDSDTKQGQRRENLPKEATDKLRAWLVTHLQHPYPTVYEKLDLMKQTNLQWKQVSDWFINARRRQLPAMINKARTETDKMYSLTARRWSFNWGSNVSLKKAEAAGKEGLRAPSQYLTWNKSRVTTRD</sequence>
<reference evidence="1" key="1">
    <citation type="submission" date="2022-08" db="EMBL/GenBank/DDBJ databases">
        <title>Genome Sequence of Lecanicillium fungicola.</title>
        <authorList>
            <person name="Buettner E."/>
        </authorList>
    </citation>
    <scope>NUCLEOTIDE SEQUENCE</scope>
    <source>
        <strain evidence="1">Babe33</strain>
    </source>
</reference>